<gene>
    <name evidence="1" type="ORF">DFP72DRAFT_819930</name>
</gene>
<evidence type="ECO:0000313" key="2">
    <source>
        <dbReference type="Proteomes" id="UP000521943"/>
    </source>
</evidence>
<proteinExistence type="predicted"/>
<comment type="caution">
    <text evidence="1">The sequence shown here is derived from an EMBL/GenBank/DDBJ whole genome shotgun (WGS) entry which is preliminary data.</text>
</comment>
<organism evidence="1 2">
    <name type="scientific">Ephemerocybe angulata</name>
    <dbReference type="NCBI Taxonomy" id="980116"/>
    <lineage>
        <taxon>Eukaryota</taxon>
        <taxon>Fungi</taxon>
        <taxon>Dikarya</taxon>
        <taxon>Basidiomycota</taxon>
        <taxon>Agaricomycotina</taxon>
        <taxon>Agaricomycetes</taxon>
        <taxon>Agaricomycetidae</taxon>
        <taxon>Agaricales</taxon>
        <taxon>Agaricineae</taxon>
        <taxon>Psathyrellaceae</taxon>
        <taxon>Ephemerocybe</taxon>
    </lineage>
</organism>
<evidence type="ECO:0000313" key="1">
    <source>
        <dbReference type="EMBL" id="KAF6748660.1"/>
    </source>
</evidence>
<dbReference type="OrthoDB" id="3270336at2759"/>
<keyword evidence="2" id="KW-1185">Reference proteome</keyword>
<name>A0A8H6HLK3_9AGAR</name>
<dbReference type="AlphaFoldDB" id="A0A8H6HLK3"/>
<reference evidence="1 2" key="1">
    <citation type="submission" date="2020-07" db="EMBL/GenBank/DDBJ databases">
        <title>Comparative genomics of pyrophilous fungi reveals a link between fire events and developmental genes.</title>
        <authorList>
            <consortium name="DOE Joint Genome Institute"/>
            <person name="Steindorff A.S."/>
            <person name="Carver A."/>
            <person name="Calhoun S."/>
            <person name="Stillman K."/>
            <person name="Liu H."/>
            <person name="Lipzen A."/>
            <person name="Pangilinan J."/>
            <person name="Labutti K."/>
            <person name="Bruns T.D."/>
            <person name="Grigoriev I.V."/>
        </authorList>
    </citation>
    <scope>NUCLEOTIDE SEQUENCE [LARGE SCALE GENOMIC DNA]</scope>
    <source>
        <strain evidence="1 2">CBS 144469</strain>
    </source>
</reference>
<sequence>MSDILRWKRLEGGLRDAATSLTSNFKIAAVPPYLPSSLGYDQPAQSAEEICRVARAASDWFIVWQGLLAFLIAQVQSRCGDVQRGGVLPPQPHAWLRHLDERQFPQHWLEGLHQSTICNFTQDVPRAGTIVDPTLDDGWLPPIRWFIDYNIPVWFRWAEDTALLVPPEFHPPVQARHISPRLCVPDPTPPTLEEKNPGPIEALATRRAYIQQYISACEERYRSLQNNASPSDLRRWAARLRQPPTTNCRVFVWEAMGRNPTILTRSRVLMSEALSAFSMKQRWYDPVENEWHCCKELAWEDEVELKGKRNITTETLVPSTPRVDESAPDSRPYSPTTAFHEIDILPDCITSLPDLGLNSLLDEMHHTLVDYYGFITPVPYPSGELTRPLTAKNLGHLLRLVGLNPALATESGLGLLAFCEVALSFLESLAKTGAAGNLQWDISPMTVRPAMGPNLMDIVAIKHIGLRSRSGGNHILYFSGRGSAPWRIAVTTASDTLTVCRWGPISSEDCALRLVRRGMRFHTLARAESQFSPSYQRPPPTSIPVRLPGYVFSKADYDAYVHSRSLLLTQPRMRAALMRGGIVWRLAIATMTSTDVLSGPSDAPGLSLVHPRTSEQLIDDELTAVELQIIVGAYLCYTGCGEQVSIRSWWPLPDFFESEDCGENYGRWNQYRETHYQRRQQEIAEGVAQPLGMREWRQRLHGSSLLRKLKSNVERASYNFLQLHVPASGLPHPDPCL</sequence>
<dbReference type="Proteomes" id="UP000521943">
    <property type="component" value="Unassembled WGS sequence"/>
</dbReference>
<protein>
    <submittedName>
        <fullName evidence="1">Uncharacterized protein</fullName>
    </submittedName>
</protein>
<dbReference type="EMBL" id="JACGCI010000069">
    <property type="protein sequence ID" value="KAF6748660.1"/>
    <property type="molecule type" value="Genomic_DNA"/>
</dbReference>
<accession>A0A8H6HLK3</accession>